<dbReference type="Gene3D" id="2.150.10.10">
    <property type="entry name" value="Serralysin-like metalloprotease, C-terminal"/>
    <property type="match status" value="1"/>
</dbReference>
<sequence>MNVQTIELDVNKRGCGNNCIRIAQGEGGGTTIKALIYDNGGELSLSGYSAFLVARLPDRIHYYRGSATVNGNTITYVCDESKLASVPGYTDEAYFEIVKGDFLAQTERFALDILRSAKEGQQPAQSWDNAIDDLIKRGETAVKSSEAAVTAANGAASKANTAAAKADTATGKANAAARDASTATGKANAAAGDASTAAEKADTAAGKANTSAENADTAAQGANDAKTEALKAAEEARGSISPDKRLYIAYDTVGDTDYISLVDTED</sequence>
<dbReference type="InterPro" id="IPR018913">
    <property type="entry name" value="BppU_N"/>
</dbReference>
<dbReference type="Gene3D" id="2.60.40.3350">
    <property type="match status" value="1"/>
</dbReference>
<dbReference type="Pfam" id="PF10651">
    <property type="entry name" value="BppU_N"/>
    <property type="match status" value="1"/>
</dbReference>
<name>A0A4Q2K310_9ACTN</name>
<keyword evidence="4" id="KW-1185">Reference proteome</keyword>
<feature type="region of interest" description="Disordered" evidence="1">
    <location>
        <begin position="177"/>
        <end position="226"/>
    </location>
</feature>
<dbReference type="PRINTS" id="PR00833">
    <property type="entry name" value="POAALLERGEN"/>
</dbReference>
<gene>
    <name evidence="3" type="ORF">ET524_10585</name>
</gene>
<comment type="caution">
    <text evidence="3">The sequence shown here is derived from an EMBL/GenBank/DDBJ whole genome shotgun (WGS) entry which is preliminary data.</text>
</comment>
<evidence type="ECO:0000313" key="3">
    <source>
        <dbReference type="EMBL" id="RXZ54878.1"/>
    </source>
</evidence>
<dbReference type="InterPro" id="IPR011049">
    <property type="entry name" value="Serralysin-like_metalloprot_C"/>
</dbReference>
<evidence type="ECO:0000259" key="2">
    <source>
        <dbReference type="Pfam" id="PF10651"/>
    </source>
</evidence>
<dbReference type="Proteomes" id="UP000293345">
    <property type="component" value="Unassembled WGS sequence"/>
</dbReference>
<feature type="compositionally biased region" description="Low complexity" evidence="1">
    <location>
        <begin position="177"/>
        <end position="208"/>
    </location>
</feature>
<protein>
    <submittedName>
        <fullName evidence="3">DUF2479 domain-containing protein</fullName>
    </submittedName>
</protein>
<organism evidence="3 4">
    <name type="scientific">Senegalimassilia faecalis</name>
    <dbReference type="NCBI Taxonomy" id="2509433"/>
    <lineage>
        <taxon>Bacteria</taxon>
        <taxon>Bacillati</taxon>
        <taxon>Actinomycetota</taxon>
        <taxon>Coriobacteriia</taxon>
        <taxon>Coriobacteriales</taxon>
        <taxon>Coriobacteriaceae</taxon>
        <taxon>Senegalimassilia</taxon>
    </lineage>
</organism>
<evidence type="ECO:0000256" key="1">
    <source>
        <dbReference type="SAM" id="MobiDB-lite"/>
    </source>
</evidence>
<proteinExistence type="predicted"/>
<dbReference type="EMBL" id="SDPW01000001">
    <property type="protein sequence ID" value="RXZ54878.1"/>
    <property type="molecule type" value="Genomic_DNA"/>
</dbReference>
<dbReference type="OrthoDB" id="3196973at2"/>
<evidence type="ECO:0000313" key="4">
    <source>
        <dbReference type="Proteomes" id="UP000293345"/>
    </source>
</evidence>
<accession>A0A4Q2K310</accession>
<feature type="domain" description="BppU N-terminal" evidence="2">
    <location>
        <begin position="4"/>
        <end position="136"/>
    </location>
</feature>
<dbReference type="RefSeq" id="WP_129425689.1">
    <property type="nucleotide sequence ID" value="NZ_SDPW01000001.1"/>
</dbReference>
<dbReference type="AlphaFoldDB" id="A0A4Q2K310"/>
<reference evidence="3 4" key="1">
    <citation type="submission" date="2019-01" db="EMBL/GenBank/DDBJ databases">
        <title>Senegalimassilia sp. nov. KGMB04484 isolated human feces.</title>
        <authorList>
            <person name="Han K.-I."/>
            <person name="Kim J.-S."/>
            <person name="Lee K.C."/>
            <person name="Suh M.K."/>
            <person name="Eom M.K."/>
            <person name="Lee J.H."/>
            <person name="Park S.-H."/>
            <person name="Kang S.W."/>
            <person name="Park J.-E."/>
            <person name="Oh B.S."/>
            <person name="Yu S.Y."/>
            <person name="Choi S.-H."/>
            <person name="Lee D.H."/>
            <person name="Yoon H."/>
            <person name="Kim B.-Y."/>
            <person name="Lee J.H."/>
            <person name="Lee J.-S."/>
        </authorList>
    </citation>
    <scope>NUCLEOTIDE SEQUENCE [LARGE SCALE GENOMIC DNA]</scope>
    <source>
        <strain evidence="3 4">KGMB04484</strain>
    </source>
</reference>